<dbReference type="STRING" id="413434.SAMN04488132_101232"/>
<proteinExistence type="predicted"/>
<feature type="transmembrane region" description="Helical" evidence="1">
    <location>
        <begin position="295"/>
        <end position="313"/>
    </location>
</feature>
<keyword evidence="1" id="KW-0812">Transmembrane</keyword>
<feature type="transmembrane region" description="Helical" evidence="1">
    <location>
        <begin position="226"/>
        <end position="245"/>
    </location>
</feature>
<reference evidence="2 3" key="1">
    <citation type="submission" date="2017-02" db="EMBL/GenBank/DDBJ databases">
        <authorList>
            <person name="Peterson S.W."/>
        </authorList>
    </citation>
    <scope>NUCLEOTIDE SEQUENCE [LARGE SCALE GENOMIC DNA]</scope>
    <source>
        <strain evidence="2 3">DSM 22335</strain>
    </source>
</reference>
<keyword evidence="3" id="KW-1185">Reference proteome</keyword>
<protein>
    <recommendedName>
        <fullName evidence="4">DUF4271 domain-containing protein</fullName>
    </recommendedName>
</protein>
<feature type="transmembrane region" description="Helical" evidence="1">
    <location>
        <begin position="333"/>
        <end position="352"/>
    </location>
</feature>
<feature type="transmembrane region" description="Helical" evidence="1">
    <location>
        <begin position="197"/>
        <end position="219"/>
    </location>
</feature>
<organism evidence="2 3">
    <name type="scientific">Sediminibacterium ginsengisoli</name>
    <dbReference type="NCBI Taxonomy" id="413434"/>
    <lineage>
        <taxon>Bacteria</taxon>
        <taxon>Pseudomonadati</taxon>
        <taxon>Bacteroidota</taxon>
        <taxon>Chitinophagia</taxon>
        <taxon>Chitinophagales</taxon>
        <taxon>Chitinophagaceae</taxon>
        <taxon>Sediminibacterium</taxon>
    </lineage>
</organism>
<feature type="transmembrane region" description="Helical" evidence="1">
    <location>
        <begin position="149"/>
        <end position="167"/>
    </location>
</feature>
<sequence length="360" mass="40381">MPPVPRHSSSQINIFAESNGLKQIFLILVLMSSICGVMAQADSQSRPARMETAGVRQQAVVKRADTLVRTQVATITVDSAMQSRLTDSLLQDSLRRDSLAKAAQVLPPVDRIDTSTYARYRTGYPFAPMDKPAVYMNIEYRERASKDDLFYVLTGLVFLLAFVKVAFPRYFRNIFILIFQTSLRQKQTRDQLLQDNLASLFTNLLFVISMGLYGAIVVGNKGLASISFWWVAVYGAALLLVVYTGKFLFLQFSGWVFNSREAASAYIFIVFLVNKVIGIVLIPFLLLLAFTGEPAADVVFTVSLAVIGLLLIYRYLISFGALRSNLKVNALHFFLYLCAVEVLPILLIYKLLVNYIDGRF</sequence>
<keyword evidence="1" id="KW-1133">Transmembrane helix</keyword>
<name>A0A1T4JVN3_9BACT</name>
<accession>A0A1T4JVN3</accession>
<evidence type="ECO:0000313" key="3">
    <source>
        <dbReference type="Proteomes" id="UP000190888"/>
    </source>
</evidence>
<dbReference type="Pfam" id="PF14093">
    <property type="entry name" value="DUF4271"/>
    <property type="match status" value="1"/>
</dbReference>
<dbReference type="InterPro" id="IPR025367">
    <property type="entry name" value="DUF4271"/>
</dbReference>
<feature type="transmembrane region" description="Helical" evidence="1">
    <location>
        <begin position="265"/>
        <end position="288"/>
    </location>
</feature>
<dbReference type="AlphaFoldDB" id="A0A1T4JVN3"/>
<dbReference type="EMBL" id="FUWH01000001">
    <property type="protein sequence ID" value="SJZ34226.1"/>
    <property type="molecule type" value="Genomic_DNA"/>
</dbReference>
<evidence type="ECO:0008006" key="4">
    <source>
        <dbReference type="Google" id="ProtNLM"/>
    </source>
</evidence>
<dbReference type="Proteomes" id="UP000190888">
    <property type="component" value="Unassembled WGS sequence"/>
</dbReference>
<evidence type="ECO:0000313" key="2">
    <source>
        <dbReference type="EMBL" id="SJZ34226.1"/>
    </source>
</evidence>
<evidence type="ECO:0000256" key="1">
    <source>
        <dbReference type="SAM" id="Phobius"/>
    </source>
</evidence>
<keyword evidence="1" id="KW-0472">Membrane</keyword>
<gene>
    <name evidence="2" type="ORF">SAMN04488132_101232</name>
</gene>
<dbReference type="OrthoDB" id="1494583at2"/>